<protein>
    <submittedName>
        <fullName evidence="2">Uncharacterized protein</fullName>
    </submittedName>
</protein>
<evidence type="ECO:0000313" key="3">
    <source>
        <dbReference type="Proteomes" id="UP001311232"/>
    </source>
</evidence>
<dbReference type="Proteomes" id="UP001311232">
    <property type="component" value="Unassembled WGS sequence"/>
</dbReference>
<name>A0AAV9RK62_9TELE</name>
<proteinExistence type="predicted"/>
<feature type="compositionally biased region" description="Polar residues" evidence="1">
    <location>
        <begin position="1"/>
        <end position="32"/>
    </location>
</feature>
<feature type="region of interest" description="Disordered" evidence="1">
    <location>
        <begin position="1"/>
        <end position="34"/>
    </location>
</feature>
<feature type="region of interest" description="Disordered" evidence="1">
    <location>
        <begin position="61"/>
        <end position="80"/>
    </location>
</feature>
<dbReference type="EMBL" id="JAHHUM010001761">
    <property type="protein sequence ID" value="KAK5609159.1"/>
    <property type="molecule type" value="Genomic_DNA"/>
</dbReference>
<comment type="caution">
    <text evidence="2">The sequence shown here is derived from an EMBL/GenBank/DDBJ whole genome shotgun (WGS) entry which is preliminary data.</text>
</comment>
<evidence type="ECO:0000256" key="1">
    <source>
        <dbReference type="SAM" id="MobiDB-lite"/>
    </source>
</evidence>
<gene>
    <name evidence="2" type="ORF">CRENBAI_015213</name>
</gene>
<dbReference type="AlphaFoldDB" id="A0AAV9RK62"/>
<accession>A0AAV9RK62</accession>
<keyword evidence="3" id="KW-1185">Reference proteome</keyword>
<sequence length="80" mass="8464">MGSGASQRQDSVSESPLSSQPNTETDSANTSFRPPVIIITAPSREDIFAAPSNVTIADAMKERRPRSTPFVVGSKIGTSQ</sequence>
<reference evidence="2 3" key="1">
    <citation type="submission" date="2021-06" db="EMBL/GenBank/DDBJ databases">
        <authorList>
            <person name="Palmer J.M."/>
        </authorList>
    </citation>
    <scope>NUCLEOTIDE SEQUENCE [LARGE SCALE GENOMIC DNA]</scope>
    <source>
        <strain evidence="2 3">MEX-2019</strain>
        <tissue evidence="2">Muscle</tissue>
    </source>
</reference>
<evidence type="ECO:0000313" key="2">
    <source>
        <dbReference type="EMBL" id="KAK5609159.1"/>
    </source>
</evidence>
<organism evidence="2 3">
    <name type="scientific">Crenichthys baileyi</name>
    <name type="common">White River springfish</name>
    <dbReference type="NCBI Taxonomy" id="28760"/>
    <lineage>
        <taxon>Eukaryota</taxon>
        <taxon>Metazoa</taxon>
        <taxon>Chordata</taxon>
        <taxon>Craniata</taxon>
        <taxon>Vertebrata</taxon>
        <taxon>Euteleostomi</taxon>
        <taxon>Actinopterygii</taxon>
        <taxon>Neopterygii</taxon>
        <taxon>Teleostei</taxon>
        <taxon>Neoteleostei</taxon>
        <taxon>Acanthomorphata</taxon>
        <taxon>Ovalentaria</taxon>
        <taxon>Atherinomorphae</taxon>
        <taxon>Cyprinodontiformes</taxon>
        <taxon>Goodeidae</taxon>
        <taxon>Crenichthys</taxon>
    </lineage>
</organism>